<dbReference type="AlphaFoldDB" id="A0A8S1VXV3"/>
<evidence type="ECO:0000313" key="1">
    <source>
        <dbReference type="EMBL" id="CAD8182574.1"/>
    </source>
</evidence>
<reference evidence="1" key="1">
    <citation type="submission" date="2021-01" db="EMBL/GenBank/DDBJ databases">
        <authorList>
            <consortium name="Genoscope - CEA"/>
            <person name="William W."/>
        </authorList>
    </citation>
    <scope>NUCLEOTIDE SEQUENCE</scope>
</reference>
<gene>
    <name evidence="1" type="ORF">PPENT_87.1.T0790004</name>
</gene>
<accession>A0A8S1VXV3</accession>
<organism evidence="1 2">
    <name type="scientific">Paramecium pentaurelia</name>
    <dbReference type="NCBI Taxonomy" id="43138"/>
    <lineage>
        <taxon>Eukaryota</taxon>
        <taxon>Sar</taxon>
        <taxon>Alveolata</taxon>
        <taxon>Ciliophora</taxon>
        <taxon>Intramacronucleata</taxon>
        <taxon>Oligohymenophorea</taxon>
        <taxon>Peniculida</taxon>
        <taxon>Parameciidae</taxon>
        <taxon>Paramecium</taxon>
    </lineage>
</organism>
<name>A0A8S1VXV3_9CILI</name>
<keyword evidence="2" id="KW-1185">Reference proteome</keyword>
<evidence type="ECO:0000313" key="2">
    <source>
        <dbReference type="Proteomes" id="UP000689195"/>
    </source>
</evidence>
<sequence>MTPSTVYNGQNSRIPNGRKQVQIEVSSDNVIFIANVRRHLMNIIKTHIIFHQALLVVTSNIDNEKISHDKKYHLVEFEDDSKAKYLNELTKFEDELYCWEKVSIKQQFDIDTLNITVNQIKYRMQDFTNQKGPYHLFFNNSQSVAKQLTKQLLLENIQDKNIIFLALFVKQHLILKKESSPHSALLVAAQKFTDISIKLLMLYC</sequence>
<dbReference type="OrthoDB" id="308550at2759"/>
<dbReference type="EMBL" id="CAJJDO010000079">
    <property type="protein sequence ID" value="CAD8182574.1"/>
    <property type="molecule type" value="Genomic_DNA"/>
</dbReference>
<dbReference type="Proteomes" id="UP000689195">
    <property type="component" value="Unassembled WGS sequence"/>
</dbReference>
<comment type="caution">
    <text evidence="1">The sequence shown here is derived from an EMBL/GenBank/DDBJ whole genome shotgun (WGS) entry which is preliminary data.</text>
</comment>
<protein>
    <submittedName>
        <fullName evidence="1">Uncharacterized protein</fullName>
    </submittedName>
</protein>
<proteinExistence type="predicted"/>